<dbReference type="AlphaFoldDB" id="A0A5R9J8R9"/>
<evidence type="ECO:0000313" key="6">
    <source>
        <dbReference type="Proteomes" id="UP000305654"/>
    </source>
</evidence>
<dbReference type="Gene3D" id="3.40.50.1360">
    <property type="match status" value="1"/>
</dbReference>
<dbReference type="PANTHER" id="PTHR43748">
    <property type="entry name" value="RIBOSE-5-PHOSPHATE ISOMERASE 3, CHLOROPLASTIC-RELATED"/>
    <property type="match status" value="1"/>
</dbReference>
<protein>
    <recommendedName>
        <fullName evidence="3">Ribose-5-phosphate isomerase A</fullName>
        <ecNumber evidence="3">5.3.1.6</ecNumber>
    </recommendedName>
    <alternativeName>
        <fullName evidence="3">Phosphoriboisomerase A</fullName>
        <shortName evidence="3">PRI</shortName>
    </alternativeName>
</protein>
<dbReference type="HAMAP" id="MF_00170">
    <property type="entry name" value="Rib_5P_isom_A"/>
    <property type="match status" value="1"/>
</dbReference>
<evidence type="ECO:0000256" key="1">
    <source>
        <dbReference type="ARBA" id="ARBA00001713"/>
    </source>
</evidence>
<reference evidence="5 6" key="1">
    <citation type="submission" date="2019-05" db="EMBL/GenBank/DDBJ databases">
        <authorList>
            <person name="Pankratov T."/>
            <person name="Grouzdev D."/>
        </authorList>
    </citation>
    <scope>NUCLEOTIDE SEQUENCE [LARGE SCALE GENOMIC DNA]</scope>
    <source>
        <strain evidence="5 6">KEBCLARHB70R</strain>
    </source>
</reference>
<dbReference type="UniPathway" id="UPA00115">
    <property type="reaction ID" value="UER00412"/>
</dbReference>
<feature type="binding site" evidence="3">
    <location>
        <begin position="33"/>
        <end position="36"/>
    </location>
    <ligand>
        <name>substrate</name>
    </ligand>
</feature>
<comment type="function">
    <text evidence="3">Catalyzes the reversible conversion of ribose-5-phosphate to ribulose 5-phosphate.</text>
</comment>
<comment type="catalytic activity">
    <reaction evidence="1 3">
        <text>aldehydo-D-ribose 5-phosphate = D-ribulose 5-phosphate</text>
        <dbReference type="Rhea" id="RHEA:14657"/>
        <dbReference type="ChEBI" id="CHEBI:58121"/>
        <dbReference type="ChEBI" id="CHEBI:58273"/>
        <dbReference type="EC" id="5.3.1.6"/>
    </reaction>
</comment>
<dbReference type="PANTHER" id="PTHR43748:SF3">
    <property type="entry name" value="RIBOSE-5-PHOSPHATE ISOMERASE 3, CHLOROPLASTIC-RELATED"/>
    <property type="match status" value="1"/>
</dbReference>
<keyword evidence="4" id="KW-1133">Transmembrane helix</keyword>
<comment type="subunit">
    <text evidence="3">Homodimer.</text>
</comment>
<comment type="caution">
    <text evidence="5">The sequence shown here is derived from an EMBL/GenBank/DDBJ whole genome shotgun (WGS) entry which is preliminary data.</text>
</comment>
<dbReference type="InterPro" id="IPR004788">
    <property type="entry name" value="Ribose5P_isomerase_type_A"/>
</dbReference>
<dbReference type="FunFam" id="3.40.50.1360:FF:000001">
    <property type="entry name" value="Ribose-5-phosphate isomerase A"/>
    <property type="match status" value="1"/>
</dbReference>
<dbReference type="Pfam" id="PF06026">
    <property type="entry name" value="Rib_5-P_isom_A"/>
    <property type="match status" value="1"/>
</dbReference>
<dbReference type="OrthoDB" id="5870696at2"/>
<dbReference type="Proteomes" id="UP000305654">
    <property type="component" value="Unassembled WGS sequence"/>
</dbReference>
<dbReference type="GO" id="GO:0009052">
    <property type="term" value="P:pentose-phosphate shunt, non-oxidative branch"/>
    <property type="evidence" value="ECO:0007669"/>
    <property type="project" value="UniProtKB-UniRule"/>
</dbReference>
<dbReference type="InterPro" id="IPR020672">
    <property type="entry name" value="Ribose5P_isomerase_typA_subgr"/>
</dbReference>
<organism evidence="5 6">
    <name type="scientific">Lichenicoccus roseus</name>
    <dbReference type="NCBI Taxonomy" id="2683649"/>
    <lineage>
        <taxon>Bacteria</taxon>
        <taxon>Pseudomonadati</taxon>
        <taxon>Pseudomonadota</taxon>
        <taxon>Alphaproteobacteria</taxon>
        <taxon>Acetobacterales</taxon>
        <taxon>Acetobacteraceae</taxon>
        <taxon>Lichenicoccus</taxon>
    </lineage>
</organism>
<feature type="transmembrane region" description="Helical" evidence="4">
    <location>
        <begin position="20"/>
        <end position="45"/>
    </location>
</feature>
<dbReference type="SUPFAM" id="SSF75445">
    <property type="entry name" value="D-ribose-5-phosphate isomerase (RpiA), lid domain"/>
    <property type="match status" value="1"/>
</dbReference>
<feature type="binding site" evidence="3">
    <location>
        <position position="129"/>
    </location>
    <ligand>
        <name>substrate</name>
    </ligand>
</feature>
<dbReference type="EC" id="5.3.1.6" evidence="3"/>
<evidence type="ECO:0000256" key="4">
    <source>
        <dbReference type="SAM" id="Phobius"/>
    </source>
</evidence>
<evidence type="ECO:0000256" key="2">
    <source>
        <dbReference type="ARBA" id="ARBA00023235"/>
    </source>
</evidence>
<dbReference type="InterPro" id="IPR050262">
    <property type="entry name" value="Ribose-5P_isomerase"/>
</dbReference>
<dbReference type="NCBIfam" id="TIGR00021">
    <property type="entry name" value="rpiA"/>
    <property type="match status" value="1"/>
</dbReference>
<feature type="active site" description="Proton acceptor" evidence="3">
    <location>
        <position position="111"/>
    </location>
</feature>
<dbReference type="EMBL" id="VCDI01000004">
    <property type="protein sequence ID" value="TLU71971.1"/>
    <property type="molecule type" value="Genomic_DNA"/>
</dbReference>
<feature type="binding site" evidence="3">
    <location>
        <begin position="102"/>
        <end position="105"/>
    </location>
    <ligand>
        <name>substrate</name>
    </ligand>
</feature>
<keyword evidence="2 3" id="KW-0413">Isomerase</keyword>
<evidence type="ECO:0000313" key="5">
    <source>
        <dbReference type="EMBL" id="TLU71971.1"/>
    </source>
</evidence>
<comment type="similarity">
    <text evidence="3">Belongs to the ribose 5-phosphate isomerase family.</text>
</comment>
<proteinExistence type="inferred from homology"/>
<dbReference type="Gene3D" id="3.30.70.260">
    <property type="match status" value="1"/>
</dbReference>
<dbReference type="InterPro" id="IPR037171">
    <property type="entry name" value="NagB/RpiA_transferase-like"/>
</dbReference>
<keyword evidence="4" id="KW-0812">Transmembrane</keyword>
<keyword evidence="4" id="KW-0472">Membrane</keyword>
<name>A0A5R9J8R9_9PROT</name>
<comment type="pathway">
    <text evidence="3">Carbohydrate degradation; pentose phosphate pathway; D-ribose 5-phosphate from D-ribulose 5-phosphate (non-oxidative stage): step 1/1.</text>
</comment>
<evidence type="ECO:0000256" key="3">
    <source>
        <dbReference type="HAMAP-Rule" id="MF_00170"/>
    </source>
</evidence>
<feature type="binding site" evidence="3">
    <location>
        <begin position="88"/>
        <end position="91"/>
    </location>
    <ligand>
        <name>substrate</name>
    </ligand>
</feature>
<accession>A0A5R9J8R9</accession>
<dbReference type="CDD" id="cd01398">
    <property type="entry name" value="RPI_A"/>
    <property type="match status" value="1"/>
</dbReference>
<dbReference type="GO" id="GO:0004751">
    <property type="term" value="F:ribose-5-phosphate isomerase activity"/>
    <property type="evidence" value="ECO:0007669"/>
    <property type="project" value="UniProtKB-UniRule"/>
</dbReference>
<gene>
    <name evidence="3 5" type="primary">rpiA</name>
    <name evidence="5" type="ORF">FE263_12585</name>
</gene>
<dbReference type="SUPFAM" id="SSF100950">
    <property type="entry name" value="NagB/RpiA/CoA transferase-like"/>
    <property type="match status" value="1"/>
</dbReference>
<dbReference type="NCBIfam" id="NF001924">
    <property type="entry name" value="PRK00702.1"/>
    <property type="match status" value="1"/>
</dbReference>
<keyword evidence="6" id="KW-1185">Reference proteome</keyword>
<sequence length="233" mass="24708">MRLVDDPAANLKREAGEQAALLVEGGMVVGLGTGSTAAFVIAALARRHQEGLRFTAIATSERSAKQARDLGIELSDFGHHDAIDLTIDGADEIERGSLNLIKGLGGALLREKIVAAASRKLVIIADERKMVRHLGEHTAVPVEVTPFGWESTARQLGVLGARVSARHDRVGTLFVTDGGNMILDCNFGVIDDPAGLERRIGEIVGVIESGLFIQRASLVLVAGADGVARYERA</sequence>